<protein>
    <submittedName>
        <fullName evidence="2">Uncharacterized protein</fullName>
    </submittedName>
</protein>
<comment type="caution">
    <text evidence="2">The sequence shown here is derived from an EMBL/GenBank/DDBJ whole genome shotgun (WGS) entry which is preliminary data.</text>
</comment>
<evidence type="ECO:0000313" key="2">
    <source>
        <dbReference type="EMBL" id="CAK0861451.1"/>
    </source>
</evidence>
<feature type="transmembrane region" description="Helical" evidence="1">
    <location>
        <begin position="55"/>
        <end position="79"/>
    </location>
</feature>
<evidence type="ECO:0000256" key="1">
    <source>
        <dbReference type="SAM" id="Phobius"/>
    </source>
</evidence>
<keyword evidence="1" id="KW-1133">Transmembrane helix</keyword>
<organism evidence="2 3">
    <name type="scientific">Prorocentrum cordatum</name>
    <dbReference type="NCBI Taxonomy" id="2364126"/>
    <lineage>
        <taxon>Eukaryota</taxon>
        <taxon>Sar</taxon>
        <taxon>Alveolata</taxon>
        <taxon>Dinophyceae</taxon>
        <taxon>Prorocentrales</taxon>
        <taxon>Prorocentraceae</taxon>
        <taxon>Prorocentrum</taxon>
    </lineage>
</organism>
<keyword evidence="1" id="KW-0812">Transmembrane</keyword>
<sequence>MGPPPLAANVEGRSTIADADTTDGMNAAVVDDGIARLRVLVGARRRMLLPHLHATTIKALLALLVTTVALALLIHWLAFPMTNGHDSLQPLISHRLSLTMNDPHHELRPHTAAPILFKVNTIMGTAHSNMRDTVLELMRPQAVRLDGHDHDIRRLQDKSDTMAQDQKVLRDDLDAVQRSLAQAKTAQDTAIDLARLATYDRPADPSVFRIGCSRPTAFSEIEVAIADWVKVALLASPEPLASRNTFNFQALYVNPDKSPKQISPQGVDEPTRLAWSPQVAAEHYIDLQGVSTQLKQHMDFILANGSSPVRSTVETGVVYGCLLRRQKLNKIKHLLQQRHLILVQEVHGNEMTLTTVLDQLPVHYRVFYSGFPTEHAAPRPQDPAAPALADCEPAPDEVDHRTGGAAIIAPWHAPSHARQLPAHLLPHFSHTVLAPGRMHMLEITNSDGHAIRVINHRNYGIDLIARAEADKLSDFALSDHAIVALHLQPRRPPPAELQSFPAYFFRSARFKEILQTRIGCAGLVNLDMQQRWQKIEALMHLAAGTVRWTATSAASTRSDSAQLALDAVADSNHKEMTLPLAFLSPTDMANAIREHWEPVFAAASGSDQELRVSLNKRLPPVVRVAREAAFRAERTLQEADEKIAGLGIDLDAAAAASAELSRVLPDLGDGPPTAVCGLRGGEPLFAALEALLPETRRRVFWRSMV</sequence>
<name>A0ABN9UNR7_9DINO</name>
<proteinExistence type="predicted"/>
<evidence type="ECO:0000313" key="3">
    <source>
        <dbReference type="Proteomes" id="UP001189429"/>
    </source>
</evidence>
<dbReference type="Proteomes" id="UP001189429">
    <property type="component" value="Unassembled WGS sequence"/>
</dbReference>
<accession>A0ABN9UNR7</accession>
<reference evidence="2" key="1">
    <citation type="submission" date="2023-10" db="EMBL/GenBank/DDBJ databases">
        <authorList>
            <person name="Chen Y."/>
            <person name="Shah S."/>
            <person name="Dougan E. K."/>
            <person name="Thang M."/>
            <person name="Chan C."/>
        </authorList>
    </citation>
    <scope>NUCLEOTIDE SEQUENCE [LARGE SCALE GENOMIC DNA]</scope>
</reference>
<gene>
    <name evidence="2" type="ORF">PCOR1329_LOCUS50120</name>
</gene>
<keyword evidence="1" id="KW-0472">Membrane</keyword>
<keyword evidence="3" id="KW-1185">Reference proteome</keyword>
<dbReference type="EMBL" id="CAUYUJ010016061">
    <property type="protein sequence ID" value="CAK0861451.1"/>
    <property type="molecule type" value="Genomic_DNA"/>
</dbReference>